<reference evidence="8" key="1">
    <citation type="submission" date="2024-03" db="EMBL/GenBank/DDBJ databases">
        <title>WGS assembly of Saponaria officinalis var. Norfolk2.</title>
        <authorList>
            <person name="Jenkins J."/>
            <person name="Shu S."/>
            <person name="Grimwood J."/>
            <person name="Barry K."/>
            <person name="Goodstein D."/>
            <person name="Schmutz J."/>
            <person name="Leebens-Mack J."/>
            <person name="Osbourn A."/>
        </authorList>
    </citation>
    <scope>NUCLEOTIDE SEQUENCE [LARGE SCALE GENOMIC DNA]</scope>
    <source>
        <strain evidence="8">JIC</strain>
    </source>
</reference>
<evidence type="ECO:0000313" key="8">
    <source>
        <dbReference type="EMBL" id="KAK9677474.1"/>
    </source>
</evidence>
<dbReference type="GO" id="GO:0005524">
    <property type="term" value="F:ATP binding"/>
    <property type="evidence" value="ECO:0007669"/>
    <property type="project" value="UniProtKB-UniRule"/>
</dbReference>
<dbReference type="Gene3D" id="1.10.510.10">
    <property type="entry name" value="Transferase(Phosphotransferase) domain 1"/>
    <property type="match status" value="1"/>
</dbReference>
<keyword evidence="4" id="KW-0418">Kinase</keyword>
<evidence type="ECO:0000256" key="2">
    <source>
        <dbReference type="ARBA" id="ARBA00022679"/>
    </source>
</evidence>
<comment type="caution">
    <text evidence="8">The sequence shown here is derived from an EMBL/GenBank/DDBJ whole genome shotgun (WGS) entry which is preliminary data.</text>
</comment>
<dbReference type="PRINTS" id="PR00347">
    <property type="entry name" value="THAUMATIN"/>
</dbReference>
<dbReference type="PROSITE" id="PS51367">
    <property type="entry name" value="THAUMATIN_2"/>
    <property type="match status" value="1"/>
</dbReference>
<dbReference type="SUPFAM" id="SSF49870">
    <property type="entry name" value="Osmotin, thaumatin-like protein"/>
    <property type="match status" value="1"/>
</dbReference>
<accession>A0AAW1HNS7</accession>
<dbReference type="InterPro" id="IPR000719">
    <property type="entry name" value="Prot_kinase_dom"/>
</dbReference>
<dbReference type="SMART" id="SM00205">
    <property type="entry name" value="THN"/>
    <property type="match status" value="1"/>
</dbReference>
<dbReference type="GO" id="GO:0005886">
    <property type="term" value="C:plasma membrane"/>
    <property type="evidence" value="ECO:0007669"/>
    <property type="project" value="TreeGrafter"/>
</dbReference>
<feature type="binding site" evidence="6">
    <location>
        <position position="334"/>
    </location>
    <ligand>
        <name>ATP</name>
        <dbReference type="ChEBI" id="CHEBI:30616"/>
    </ligand>
</feature>
<evidence type="ECO:0000256" key="4">
    <source>
        <dbReference type="ARBA" id="ARBA00022777"/>
    </source>
</evidence>
<feature type="domain" description="Protein kinase" evidence="7">
    <location>
        <begin position="306"/>
        <end position="560"/>
    </location>
</feature>
<dbReference type="Gene3D" id="2.60.110.10">
    <property type="entry name" value="Thaumatin"/>
    <property type="match status" value="1"/>
</dbReference>
<proteinExistence type="predicted"/>
<dbReference type="InterPro" id="IPR017441">
    <property type="entry name" value="Protein_kinase_ATP_BS"/>
</dbReference>
<dbReference type="FunFam" id="1.10.510.10:FF:001019">
    <property type="entry name" value="G-type lectin S-receptor-like serine/threonine-protein kinase B120"/>
    <property type="match status" value="1"/>
</dbReference>
<evidence type="ECO:0000256" key="1">
    <source>
        <dbReference type="ARBA" id="ARBA00022527"/>
    </source>
</evidence>
<keyword evidence="9" id="KW-1185">Reference proteome</keyword>
<dbReference type="InterPro" id="IPR037176">
    <property type="entry name" value="Osmotin/thaumatin-like_sf"/>
</dbReference>
<evidence type="ECO:0000256" key="3">
    <source>
        <dbReference type="ARBA" id="ARBA00022741"/>
    </source>
</evidence>
<dbReference type="Proteomes" id="UP001443914">
    <property type="component" value="Unassembled WGS sequence"/>
</dbReference>
<dbReference type="EMBL" id="JBDFQZ010000011">
    <property type="protein sequence ID" value="KAK9677474.1"/>
    <property type="molecule type" value="Genomic_DNA"/>
</dbReference>
<dbReference type="PROSITE" id="PS00107">
    <property type="entry name" value="PROTEIN_KINASE_ATP"/>
    <property type="match status" value="1"/>
</dbReference>
<keyword evidence="2" id="KW-0808">Transferase</keyword>
<dbReference type="SUPFAM" id="SSF56112">
    <property type="entry name" value="Protein kinase-like (PK-like)"/>
    <property type="match status" value="1"/>
</dbReference>
<gene>
    <name evidence="8" type="ORF">RND81_11G145100</name>
</gene>
<protein>
    <recommendedName>
        <fullName evidence="7">Protein kinase domain-containing protein</fullName>
    </recommendedName>
</protein>
<dbReference type="PROSITE" id="PS50011">
    <property type="entry name" value="PROTEIN_KINASE_DOM"/>
    <property type="match status" value="1"/>
</dbReference>
<name>A0AAW1HNS7_SAPOF</name>
<dbReference type="PANTHER" id="PTHR27002:SF181">
    <property type="entry name" value="RECEPTOR-LIKE SERINE_THREONINE-PROTEIN KINASE"/>
    <property type="match status" value="1"/>
</dbReference>
<dbReference type="GO" id="GO:0004674">
    <property type="term" value="F:protein serine/threonine kinase activity"/>
    <property type="evidence" value="ECO:0007669"/>
    <property type="project" value="UniProtKB-KW"/>
</dbReference>
<dbReference type="Gene3D" id="3.30.200.20">
    <property type="entry name" value="Phosphorylase Kinase, domain 1"/>
    <property type="match status" value="1"/>
</dbReference>
<dbReference type="AlphaFoldDB" id="A0AAW1HNS7"/>
<dbReference type="Pfam" id="PF07714">
    <property type="entry name" value="PK_Tyr_Ser-Thr"/>
    <property type="match status" value="1"/>
</dbReference>
<sequence length="560" mass="62148">MCILHDRTITNNCNYTIRPGISGTTQKTDSGFALLEGESRVVAVGKSWTGRVWGRTTGDCGTGIECTGQSLTFPVTLADFSFSIINNNENDFYDVTVAQGYNLPLMVAPNVKTGAGCDVTGCVFDLKKSCIAELAVLSDPTSSSSIIVCRGLCDVDKACCNSTAGCSGLDSPFSPLIYKKPCPRAYSFPVGEDEDDASFRCDGSKVSTYNIIFCPSPSMSRQHQQEEVAYVSGCCISNSRAAVLLFLLGICVCICRRKAMKENNGEGREKRGRRVGQLKKNNKGKIVKCDSLQFDFNTIRSATRNFAADNKLGGGGFGDIYKGELEDGQEIAVKRLSKNSVQEIAEFETKIVLVAKLQHKNLVNLLIYEFLPNSSLDKFLFDPVRKSSLDWQTRLKIITGIGRGLLYLHEDSRVKIVHQHLKTSNILFDEAMNPKITDFGLARLFEVDQTQSDTKRIVGTYIICSFRVIVLEIVSGQRNRFFRQLLWNEDEAMNLVDTDLGDGFEREEPRMTTIVAALNRQAISLPAPKPPNFFGCVSFQPDFNFQNIGYYIQHTLQKPH</sequence>
<keyword evidence="5 6" id="KW-0067">ATP-binding</keyword>
<evidence type="ECO:0000313" key="9">
    <source>
        <dbReference type="Proteomes" id="UP001443914"/>
    </source>
</evidence>
<dbReference type="PANTHER" id="PTHR27002">
    <property type="entry name" value="RECEPTOR-LIKE SERINE/THREONINE-PROTEIN KINASE SD1-8"/>
    <property type="match status" value="1"/>
</dbReference>
<dbReference type="InterPro" id="IPR001245">
    <property type="entry name" value="Ser-Thr/Tyr_kinase_cat_dom"/>
</dbReference>
<evidence type="ECO:0000256" key="6">
    <source>
        <dbReference type="PROSITE-ProRule" id="PRU10141"/>
    </source>
</evidence>
<dbReference type="InterPro" id="IPR011009">
    <property type="entry name" value="Kinase-like_dom_sf"/>
</dbReference>
<keyword evidence="3 6" id="KW-0547">Nucleotide-binding</keyword>
<keyword evidence="1" id="KW-0723">Serine/threonine-protein kinase</keyword>
<organism evidence="8 9">
    <name type="scientific">Saponaria officinalis</name>
    <name type="common">Common soapwort</name>
    <name type="synonym">Lychnis saponaria</name>
    <dbReference type="NCBI Taxonomy" id="3572"/>
    <lineage>
        <taxon>Eukaryota</taxon>
        <taxon>Viridiplantae</taxon>
        <taxon>Streptophyta</taxon>
        <taxon>Embryophyta</taxon>
        <taxon>Tracheophyta</taxon>
        <taxon>Spermatophyta</taxon>
        <taxon>Magnoliopsida</taxon>
        <taxon>eudicotyledons</taxon>
        <taxon>Gunneridae</taxon>
        <taxon>Pentapetalae</taxon>
        <taxon>Caryophyllales</taxon>
        <taxon>Caryophyllaceae</taxon>
        <taxon>Caryophylleae</taxon>
        <taxon>Saponaria</taxon>
    </lineage>
</organism>
<evidence type="ECO:0000259" key="7">
    <source>
        <dbReference type="PROSITE" id="PS50011"/>
    </source>
</evidence>
<dbReference type="Pfam" id="PF00314">
    <property type="entry name" value="Thaumatin"/>
    <property type="match status" value="1"/>
</dbReference>
<evidence type="ECO:0000256" key="5">
    <source>
        <dbReference type="ARBA" id="ARBA00022840"/>
    </source>
</evidence>
<dbReference type="InterPro" id="IPR001938">
    <property type="entry name" value="Thaumatin"/>
</dbReference>